<dbReference type="EMBL" id="KI913114">
    <property type="protein sequence ID" value="ETV89317.1"/>
    <property type="molecule type" value="Genomic_DNA"/>
</dbReference>
<dbReference type="GO" id="GO:0032259">
    <property type="term" value="P:methylation"/>
    <property type="evidence" value="ECO:0007669"/>
    <property type="project" value="UniProtKB-KW"/>
</dbReference>
<protein>
    <submittedName>
        <fullName evidence="7">23S rRNA (Uracil-5-)-methyltransferase RumA</fullName>
    </submittedName>
</protein>
<dbReference type="Gene3D" id="3.40.50.150">
    <property type="entry name" value="Vaccinia Virus protein VP39"/>
    <property type="match status" value="1"/>
</dbReference>
<keyword evidence="2 4" id="KW-0808">Transferase</keyword>
<evidence type="ECO:0000313" key="7">
    <source>
        <dbReference type="EMBL" id="ETV89317.1"/>
    </source>
</evidence>
<proteinExistence type="inferred from homology"/>
<evidence type="ECO:0000256" key="3">
    <source>
        <dbReference type="ARBA" id="ARBA00022691"/>
    </source>
</evidence>
<dbReference type="PROSITE" id="PS51687">
    <property type="entry name" value="SAM_MT_RNA_M5U"/>
    <property type="match status" value="1"/>
</dbReference>
<evidence type="ECO:0000256" key="6">
    <source>
        <dbReference type="SAM" id="MobiDB-lite"/>
    </source>
</evidence>
<dbReference type="PANTHER" id="PTHR11061">
    <property type="entry name" value="RNA M5U METHYLTRANSFERASE"/>
    <property type="match status" value="1"/>
</dbReference>
<dbReference type="InterPro" id="IPR010280">
    <property type="entry name" value="U5_MeTrfase_fam"/>
</dbReference>
<dbReference type="SUPFAM" id="SSF53335">
    <property type="entry name" value="S-adenosyl-L-methionine-dependent methyltransferases"/>
    <property type="match status" value="1"/>
</dbReference>
<dbReference type="PANTHER" id="PTHR11061:SF30">
    <property type="entry name" value="TRNA (URACIL(54)-C(5))-METHYLTRANSFERASE"/>
    <property type="match status" value="1"/>
</dbReference>
<dbReference type="Gene3D" id="2.40.50.140">
    <property type="entry name" value="Nucleic acid-binding proteins"/>
    <property type="match status" value="1"/>
</dbReference>
<dbReference type="AlphaFoldDB" id="W4HBK2"/>
<feature type="binding site" evidence="4">
    <location>
        <position position="379"/>
    </location>
    <ligand>
        <name>S-adenosyl-L-methionine</name>
        <dbReference type="ChEBI" id="CHEBI:59789"/>
    </ligand>
</feature>
<evidence type="ECO:0000256" key="1">
    <source>
        <dbReference type="ARBA" id="ARBA00022603"/>
    </source>
</evidence>
<comment type="similarity">
    <text evidence="4">Belongs to the class I-like SAM-binding methyltransferase superfamily. RNA M5U methyltransferase family.</text>
</comment>
<feature type="region of interest" description="Disordered" evidence="6">
    <location>
        <begin position="1"/>
        <end position="20"/>
    </location>
</feature>
<dbReference type="GO" id="GO:0006396">
    <property type="term" value="P:RNA processing"/>
    <property type="evidence" value="ECO:0007669"/>
    <property type="project" value="InterPro"/>
</dbReference>
<dbReference type="InterPro" id="IPR029063">
    <property type="entry name" value="SAM-dependent_MTases_sf"/>
</dbReference>
<dbReference type="NCBIfam" id="TIGR00479">
    <property type="entry name" value="rumA"/>
    <property type="match status" value="1"/>
</dbReference>
<dbReference type="GeneID" id="20802641"/>
<evidence type="ECO:0000256" key="2">
    <source>
        <dbReference type="ARBA" id="ARBA00022679"/>
    </source>
</evidence>
<reference evidence="7" key="1">
    <citation type="submission" date="2013-12" db="EMBL/GenBank/DDBJ databases">
        <title>The Genome Sequence of Aphanomyces astaci APO3.</title>
        <authorList>
            <consortium name="The Broad Institute Genomics Platform"/>
            <person name="Russ C."/>
            <person name="Tyler B."/>
            <person name="van West P."/>
            <person name="Dieguez-Uribeondo J."/>
            <person name="Young S.K."/>
            <person name="Zeng Q."/>
            <person name="Gargeya S."/>
            <person name="Fitzgerald M."/>
            <person name="Abouelleil A."/>
            <person name="Alvarado L."/>
            <person name="Chapman S.B."/>
            <person name="Gainer-Dewar J."/>
            <person name="Goldberg J."/>
            <person name="Griggs A."/>
            <person name="Gujja S."/>
            <person name="Hansen M."/>
            <person name="Howarth C."/>
            <person name="Imamovic A."/>
            <person name="Ireland A."/>
            <person name="Larimer J."/>
            <person name="McCowan C."/>
            <person name="Murphy C."/>
            <person name="Pearson M."/>
            <person name="Poon T.W."/>
            <person name="Priest M."/>
            <person name="Roberts A."/>
            <person name="Saif S."/>
            <person name="Shea T."/>
            <person name="Sykes S."/>
            <person name="Wortman J."/>
            <person name="Nusbaum C."/>
            <person name="Birren B."/>
        </authorList>
    </citation>
    <scope>NUCLEOTIDE SEQUENCE [LARGE SCALE GENOMIC DNA]</scope>
    <source>
        <strain evidence="7">APO3</strain>
    </source>
</reference>
<feature type="active site" evidence="5">
    <location>
        <position position="478"/>
    </location>
</feature>
<dbReference type="STRING" id="112090.W4HBK2"/>
<dbReference type="CDD" id="cd02440">
    <property type="entry name" value="AdoMet_MTases"/>
    <property type="match status" value="1"/>
</dbReference>
<keyword evidence="1 4" id="KW-0489">Methyltransferase</keyword>
<evidence type="ECO:0000256" key="5">
    <source>
        <dbReference type="PROSITE-ProRule" id="PRU10015"/>
    </source>
</evidence>
<dbReference type="InterPro" id="IPR030390">
    <property type="entry name" value="MeTrfase_TrmA_AS"/>
</dbReference>
<dbReference type="InterPro" id="IPR012340">
    <property type="entry name" value="NA-bd_OB-fold"/>
</dbReference>
<sequence length="523" mass="56758">MQAAPLWRGGGSFARQSQRLSSSSRAFSQSADSLATTKLKRRSLVDVHVDSLDDHGNGVGRDITSNALCTVVGAIPGQRWKGRVVNDRCTPARVVGMELLTQSDRYVEPLCPYFKDCGGCKTQHVPYADQVAAKYASVQRLLHPIESASADHATHTFHYRNKTEFTVSAGRWLTQHDAPDSNHSHPFTIGFFPKSSGSSRKWDGRVVAINACVLQHDVANRILQSLLAVAERLDVVAYDFLGHTGDLRNVVVRVGTLKDSSKQVMVGLSTATLSSDVGPQLASALLAALPPADAASIASIVQFVDPEMQRRHHHRHHESLRVLHGHSYIHDTILDSTFRLSLHSFFQPNTAMASVLYAHLVAFVASYSPTSPPVVWDLFCGVGSIGICLAPHAKHVVGIEIVPDAVVDAAQNAADNGVTHKTTFVCADVLKAENEAVLTALPHPDIVVVDPPRPGLSKPLIAYLCDVVQPGAIVYVSCNPSTQARDLQLMLATYAVVGSQPVDMLPHTPHVENIVYLERRHTN</sequence>
<feature type="active site" description="Nucleophile" evidence="4">
    <location>
        <position position="478"/>
    </location>
</feature>
<feature type="binding site" evidence="4">
    <location>
        <position position="400"/>
    </location>
    <ligand>
        <name>S-adenosyl-L-methionine</name>
        <dbReference type="ChEBI" id="CHEBI:59789"/>
    </ligand>
</feature>
<feature type="binding site" evidence="4">
    <location>
        <position position="450"/>
    </location>
    <ligand>
        <name>S-adenosyl-L-methionine</name>
        <dbReference type="ChEBI" id="CHEBI:59789"/>
    </ligand>
</feature>
<keyword evidence="3 4" id="KW-0949">S-adenosyl-L-methionine</keyword>
<dbReference type="GO" id="GO:0008173">
    <property type="term" value="F:RNA methyltransferase activity"/>
    <property type="evidence" value="ECO:0007669"/>
    <property type="project" value="InterPro"/>
</dbReference>
<feature type="binding site" evidence="4">
    <location>
        <position position="347"/>
    </location>
    <ligand>
        <name>S-adenosyl-L-methionine</name>
        <dbReference type="ChEBI" id="CHEBI:59789"/>
    </ligand>
</feature>
<dbReference type="VEuPathDB" id="FungiDB:H257_00645"/>
<dbReference type="Pfam" id="PF05958">
    <property type="entry name" value="tRNA_U5-meth_tr"/>
    <property type="match status" value="1"/>
</dbReference>
<dbReference type="PROSITE" id="PS01230">
    <property type="entry name" value="TRMA_1"/>
    <property type="match status" value="1"/>
</dbReference>
<accession>W4HBK2</accession>
<dbReference type="OrthoDB" id="10250660at2759"/>
<dbReference type="RefSeq" id="XP_009821717.1">
    <property type="nucleotide sequence ID" value="XM_009823415.1"/>
</dbReference>
<name>W4HBK2_APHAT</name>
<gene>
    <name evidence="7" type="ORF">H257_00645</name>
</gene>
<organism evidence="7">
    <name type="scientific">Aphanomyces astaci</name>
    <name type="common">Crayfish plague agent</name>
    <dbReference type="NCBI Taxonomy" id="112090"/>
    <lineage>
        <taxon>Eukaryota</taxon>
        <taxon>Sar</taxon>
        <taxon>Stramenopiles</taxon>
        <taxon>Oomycota</taxon>
        <taxon>Saprolegniomycetes</taxon>
        <taxon>Saprolegniales</taxon>
        <taxon>Verrucalvaceae</taxon>
        <taxon>Aphanomyces</taxon>
    </lineage>
</organism>
<dbReference type="Gene3D" id="2.40.50.1070">
    <property type="match status" value="1"/>
</dbReference>
<evidence type="ECO:0000256" key="4">
    <source>
        <dbReference type="PROSITE-ProRule" id="PRU01024"/>
    </source>
</evidence>